<feature type="domain" description="C2H2-type" evidence="13">
    <location>
        <begin position="216"/>
        <end position="243"/>
    </location>
</feature>
<dbReference type="SUPFAM" id="SSF57667">
    <property type="entry name" value="beta-beta-alpha zinc fingers"/>
    <property type="match status" value="3"/>
</dbReference>
<dbReference type="AlphaFoldDB" id="A0A8C6T8S7"/>
<keyword evidence="6" id="KW-0862">Zinc</keyword>
<keyword evidence="5 11" id="KW-0863">Zinc-finger</keyword>
<dbReference type="GO" id="GO:0005634">
    <property type="term" value="C:nucleus"/>
    <property type="evidence" value="ECO:0007669"/>
    <property type="project" value="UniProtKB-SubCell"/>
</dbReference>
<dbReference type="GO" id="GO:0000978">
    <property type="term" value="F:RNA polymerase II cis-regulatory region sequence-specific DNA binding"/>
    <property type="evidence" value="ECO:0007669"/>
    <property type="project" value="TreeGrafter"/>
</dbReference>
<dbReference type="GO" id="GO:0000981">
    <property type="term" value="F:DNA-binding transcription factor activity, RNA polymerase II-specific"/>
    <property type="evidence" value="ECO:0007669"/>
    <property type="project" value="TreeGrafter"/>
</dbReference>
<keyword evidence="9" id="KW-0804">Transcription</keyword>
<feature type="domain" description="C2H2-type" evidence="13">
    <location>
        <begin position="244"/>
        <end position="271"/>
    </location>
</feature>
<feature type="region of interest" description="Disordered" evidence="12">
    <location>
        <begin position="112"/>
        <end position="178"/>
    </location>
</feature>
<dbReference type="InterPro" id="IPR036236">
    <property type="entry name" value="Znf_C2H2_sf"/>
</dbReference>
<feature type="domain" description="C2H2-type" evidence="13">
    <location>
        <begin position="300"/>
        <end position="327"/>
    </location>
</feature>
<reference evidence="14" key="2">
    <citation type="submission" date="2025-09" db="UniProtKB">
        <authorList>
            <consortium name="Ensembl"/>
        </authorList>
    </citation>
    <scope>IDENTIFICATION</scope>
</reference>
<sequence>MSKKQALRALVTERLTAAAEEIFALVWRTIAEYEEELCRSKEENQRKRKLLDKVLNPTVLLNQGFMETSGTKEEPEEPSVKQEEKQLPVSAPEFSAVNVKIEECSLCRQRQTEHRRAETQGIGSEPRSGEGQTEPSSESDDGEPSTAQTEATVDNGDESGAETEKRQRPTCKRFGKRHRRVHAGERPFSCDRCEKTFPRQSHLQMHMRTHTGEKPYSCSVCKKEFATRSNLHTHTRMHTGERPFSCSVCEKTFSRKCTLKEHRRTHTGEKPYSCSICKREFAVRSNLCAHERTHTGERPFSCTVCERTFLRKRHLEKHMRTHPEEKPDLI</sequence>
<evidence type="ECO:0000256" key="11">
    <source>
        <dbReference type="PROSITE-ProRule" id="PRU00042"/>
    </source>
</evidence>
<evidence type="ECO:0000256" key="2">
    <source>
        <dbReference type="ARBA" id="ARBA00006991"/>
    </source>
</evidence>
<evidence type="ECO:0000256" key="9">
    <source>
        <dbReference type="ARBA" id="ARBA00023163"/>
    </source>
</evidence>
<dbReference type="PANTHER" id="PTHR23235:SF142">
    <property type="entry name" value="ZINC FINGER PROTEIN 384"/>
    <property type="match status" value="1"/>
</dbReference>
<name>A0A8C6T8S7_9GOBI</name>
<comment type="subcellular location">
    <subcellularLocation>
        <location evidence="1">Nucleus</location>
    </subcellularLocation>
</comment>
<dbReference type="Gene3D" id="3.30.160.60">
    <property type="entry name" value="Classic Zinc Finger"/>
    <property type="match status" value="5"/>
</dbReference>
<dbReference type="Proteomes" id="UP000694523">
    <property type="component" value="Unplaced"/>
</dbReference>
<feature type="region of interest" description="Disordered" evidence="12">
    <location>
        <begin position="62"/>
        <end position="91"/>
    </location>
</feature>
<evidence type="ECO:0000256" key="12">
    <source>
        <dbReference type="SAM" id="MobiDB-lite"/>
    </source>
</evidence>
<feature type="compositionally biased region" description="Basic and acidic residues" evidence="12">
    <location>
        <begin position="70"/>
        <end position="86"/>
    </location>
</feature>
<dbReference type="FunFam" id="3.30.160.60:FF:000065">
    <property type="entry name" value="B-cell CLL/lymphoma 6, member B"/>
    <property type="match status" value="1"/>
</dbReference>
<dbReference type="PROSITE" id="PS50157">
    <property type="entry name" value="ZINC_FINGER_C2H2_2"/>
    <property type="match status" value="5"/>
</dbReference>
<dbReference type="GO" id="GO:0008270">
    <property type="term" value="F:zinc ion binding"/>
    <property type="evidence" value="ECO:0007669"/>
    <property type="project" value="UniProtKB-KW"/>
</dbReference>
<evidence type="ECO:0000313" key="14">
    <source>
        <dbReference type="Ensembl" id="ENSNMLP00000017227.1"/>
    </source>
</evidence>
<dbReference type="FunFam" id="3.30.160.60:FF:000446">
    <property type="entry name" value="Zinc finger protein"/>
    <property type="match status" value="1"/>
</dbReference>
<keyword evidence="15" id="KW-1185">Reference proteome</keyword>
<keyword evidence="4" id="KW-0677">Repeat</keyword>
<evidence type="ECO:0000256" key="8">
    <source>
        <dbReference type="ARBA" id="ARBA00023125"/>
    </source>
</evidence>
<dbReference type="PROSITE" id="PS00028">
    <property type="entry name" value="ZINC_FINGER_C2H2_1"/>
    <property type="match status" value="5"/>
</dbReference>
<keyword evidence="7" id="KW-0805">Transcription regulation</keyword>
<evidence type="ECO:0000256" key="3">
    <source>
        <dbReference type="ARBA" id="ARBA00022723"/>
    </source>
</evidence>
<evidence type="ECO:0000259" key="13">
    <source>
        <dbReference type="PROSITE" id="PS50157"/>
    </source>
</evidence>
<keyword evidence="10" id="KW-0539">Nucleus</keyword>
<protein>
    <recommendedName>
        <fullName evidence="13">C2H2-type domain-containing protein</fullName>
    </recommendedName>
</protein>
<feature type="domain" description="C2H2-type" evidence="13">
    <location>
        <begin position="188"/>
        <end position="215"/>
    </location>
</feature>
<proteinExistence type="inferred from homology"/>
<reference evidence="14" key="1">
    <citation type="submission" date="2025-08" db="UniProtKB">
        <authorList>
            <consortium name="Ensembl"/>
        </authorList>
    </citation>
    <scope>IDENTIFICATION</scope>
</reference>
<feature type="compositionally biased region" description="Basic residues" evidence="12">
    <location>
        <begin position="168"/>
        <end position="178"/>
    </location>
</feature>
<keyword evidence="3" id="KW-0479">Metal-binding</keyword>
<accession>A0A8C6T8S7</accession>
<dbReference type="Ensembl" id="ENSNMLT00000019375.1">
    <property type="protein sequence ID" value="ENSNMLP00000017227.1"/>
    <property type="gene ID" value="ENSNMLG00000011398.1"/>
</dbReference>
<keyword evidence="8" id="KW-0238">DNA-binding</keyword>
<evidence type="ECO:0000256" key="6">
    <source>
        <dbReference type="ARBA" id="ARBA00022833"/>
    </source>
</evidence>
<dbReference type="PANTHER" id="PTHR23235">
    <property type="entry name" value="KRUEPPEL-LIKE TRANSCRIPTION FACTOR"/>
    <property type="match status" value="1"/>
</dbReference>
<dbReference type="FunFam" id="3.30.160.60:FF:000931">
    <property type="entry name" value="zinc finger protein 697"/>
    <property type="match status" value="1"/>
</dbReference>
<comment type="similarity">
    <text evidence="2">Belongs to the krueppel C2H2-type zinc-finger protein family.</text>
</comment>
<dbReference type="Pfam" id="PF00096">
    <property type="entry name" value="zf-C2H2"/>
    <property type="match status" value="5"/>
</dbReference>
<dbReference type="FunFam" id="3.30.160.60:FF:001506">
    <property type="entry name" value="Zinc finger protein"/>
    <property type="match status" value="1"/>
</dbReference>
<dbReference type="SMART" id="SM00355">
    <property type="entry name" value="ZnF_C2H2"/>
    <property type="match status" value="5"/>
</dbReference>
<feature type="domain" description="C2H2-type" evidence="13">
    <location>
        <begin position="272"/>
        <end position="299"/>
    </location>
</feature>
<dbReference type="InterPro" id="IPR013087">
    <property type="entry name" value="Znf_C2H2_type"/>
</dbReference>
<organism evidence="14 15">
    <name type="scientific">Neogobius melanostomus</name>
    <name type="common">round goby</name>
    <dbReference type="NCBI Taxonomy" id="47308"/>
    <lineage>
        <taxon>Eukaryota</taxon>
        <taxon>Metazoa</taxon>
        <taxon>Chordata</taxon>
        <taxon>Craniata</taxon>
        <taxon>Vertebrata</taxon>
        <taxon>Euteleostomi</taxon>
        <taxon>Actinopterygii</taxon>
        <taxon>Neopterygii</taxon>
        <taxon>Teleostei</taxon>
        <taxon>Neoteleostei</taxon>
        <taxon>Acanthomorphata</taxon>
        <taxon>Gobiaria</taxon>
        <taxon>Gobiiformes</taxon>
        <taxon>Gobioidei</taxon>
        <taxon>Gobiidae</taxon>
        <taxon>Benthophilinae</taxon>
        <taxon>Neogobiini</taxon>
        <taxon>Neogobius</taxon>
    </lineage>
</organism>
<evidence type="ECO:0000256" key="1">
    <source>
        <dbReference type="ARBA" id="ARBA00004123"/>
    </source>
</evidence>
<evidence type="ECO:0000256" key="4">
    <source>
        <dbReference type="ARBA" id="ARBA00022737"/>
    </source>
</evidence>
<evidence type="ECO:0000256" key="5">
    <source>
        <dbReference type="ARBA" id="ARBA00022771"/>
    </source>
</evidence>
<dbReference type="FunFam" id="3.30.160.60:FF:001480">
    <property type="entry name" value="Si:cabz01071911.3"/>
    <property type="match status" value="1"/>
</dbReference>
<evidence type="ECO:0000256" key="10">
    <source>
        <dbReference type="ARBA" id="ARBA00023242"/>
    </source>
</evidence>
<evidence type="ECO:0000256" key="7">
    <source>
        <dbReference type="ARBA" id="ARBA00023015"/>
    </source>
</evidence>
<evidence type="ECO:0000313" key="15">
    <source>
        <dbReference type="Proteomes" id="UP000694523"/>
    </source>
</evidence>